<proteinExistence type="inferred from homology"/>
<keyword evidence="1 3" id="KW-0479">Metal-binding</keyword>
<evidence type="ECO:0000256" key="3">
    <source>
        <dbReference type="PIRSR" id="PIRSR036979-1"/>
    </source>
</evidence>
<dbReference type="GO" id="GO:0033389">
    <property type="term" value="P:putrescine biosynthetic process from arginine, via agmatine"/>
    <property type="evidence" value="ECO:0007669"/>
    <property type="project" value="TreeGrafter"/>
</dbReference>
<feature type="binding site" evidence="3">
    <location>
        <position position="177"/>
    </location>
    <ligand>
        <name>Mn(2+)</name>
        <dbReference type="ChEBI" id="CHEBI:29035"/>
        <label>1</label>
    </ligand>
</feature>
<dbReference type="Pfam" id="PF00491">
    <property type="entry name" value="Arginase"/>
    <property type="match status" value="1"/>
</dbReference>
<evidence type="ECO:0000256" key="1">
    <source>
        <dbReference type="ARBA" id="ARBA00022723"/>
    </source>
</evidence>
<comment type="caution">
    <text evidence="6">The sequence shown here is derived from an EMBL/GenBank/DDBJ whole genome shotgun (WGS) entry which is preliminary data.</text>
</comment>
<evidence type="ECO:0000256" key="5">
    <source>
        <dbReference type="SAM" id="MobiDB-lite"/>
    </source>
</evidence>
<dbReference type="InterPro" id="IPR023696">
    <property type="entry name" value="Ureohydrolase_dom_sf"/>
</dbReference>
<name>A0A1L9B421_9BACT</name>
<keyword evidence="7" id="KW-1185">Reference proteome</keyword>
<dbReference type="InterPro" id="IPR006035">
    <property type="entry name" value="Ureohydrolase"/>
</dbReference>
<accession>A0A1L9B421</accession>
<evidence type="ECO:0000313" key="6">
    <source>
        <dbReference type="EMBL" id="OJH36994.1"/>
    </source>
</evidence>
<dbReference type="Proteomes" id="UP000182229">
    <property type="component" value="Unassembled WGS sequence"/>
</dbReference>
<dbReference type="PANTHER" id="PTHR11358:SF26">
    <property type="entry name" value="GUANIDINO ACID HYDROLASE, MITOCHONDRIAL"/>
    <property type="match status" value="1"/>
</dbReference>
<protein>
    <submittedName>
        <fullName evidence="6">Arginase</fullName>
    </submittedName>
</protein>
<evidence type="ECO:0000256" key="2">
    <source>
        <dbReference type="ARBA" id="ARBA00022801"/>
    </source>
</evidence>
<feature type="binding site" evidence="3">
    <location>
        <position position="150"/>
    </location>
    <ligand>
        <name>Mn(2+)</name>
        <dbReference type="ChEBI" id="CHEBI:29035"/>
        <label>1</label>
    </ligand>
</feature>
<feature type="binding site" evidence="3">
    <location>
        <position position="269"/>
    </location>
    <ligand>
        <name>Mn(2+)</name>
        <dbReference type="ChEBI" id="CHEBI:29035"/>
        <label>1</label>
    </ligand>
</feature>
<dbReference type="GO" id="GO:0008783">
    <property type="term" value="F:agmatinase activity"/>
    <property type="evidence" value="ECO:0007669"/>
    <property type="project" value="TreeGrafter"/>
</dbReference>
<feature type="binding site" evidence="3">
    <location>
        <position position="175"/>
    </location>
    <ligand>
        <name>Mn(2+)</name>
        <dbReference type="ChEBI" id="CHEBI:29035"/>
        <label>1</label>
    </ligand>
</feature>
<dbReference type="STRING" id="83449.BON30_31410"/>
<dbReference type="GO" id="GO:0046872">
    <property type="term" value="F:metal ion binding"/>
    <property type="evidence" value="ECO:0007669"/>
    <property type="project" value="UniProtKB-KW"/>
</dbReference>
<comment type="cofactor">
    <cofactor evidence="3">
        <name>Mn(2+)</name>
        <dbReference type="ChEBI" id="CHEBI:29035"/>
    </cofactor>
    <text evidence="3">Binds 2 manganese ions per subunit.</text>
</comment>
<reference evidence="6 7" key="2">
    <citation type="submission" date="2016-12" db="EMBL/GenBank/DDBJ databases">
        <title>Draft Genome Sequence of Cystobacter ferrugineus Strain Cbfe23.</title>
        <authorList>
            <person name="Akbar S."/>
            <person name="Dowd S.E."/>
            <person name="Stevens D.C."/>
        </authorList>
    </citation>
    <scope>NUCLEOTIDE SEQUENCE [LARGE SCALE GENOMIC DNA]</scope>
    <source>
        <strain evidence="6 7">Cbfe23</strain>
    </source>
</reference>
<dbReference type="CDD" id="cd11593">
    <property type="entry name" value="Agmatinase-like_2"/>
    <property type="match status" value="1"/>
</dbReference>
<keyword evidence="2" id="KW-0378">Hydrolase</keyword>
<dbReference type="PRINTS" id="PR00116">
    <property type="entry name" value="ARGINASE"/>
</dbReference>
<feature type="binding site" evidence="3">
    <location>
        <position position="267"/>
    </location>
    <ligand>
        <name>Mn(2+)</name>
        <dbReference type="ChEBI" id="CHEBI:29035"/>
        <label>1</label>
    </ligand>
</feature>
<sequence>MPAAFDPSAAAPQDSGIFGLPHSPEEAHVVLIPVPFEATTSYGGGTSEGPSAVLQASRQVDLFDVETGRPYERGIALLPEPEQWRTWNTRAKERAVPIIEAGGLDASQPELMAASKEVNGLCEQLHEAVYQTAKEWLGKGKRVGAVGGDHSISYGIIRAHAEKYPGMGVLHLDAHADLRDAYEGFAWSHASIMHNVAERIPGVKSLVQVAIRDMSEDEHRYIESSGGRVKAFFDTDLQRKRFDGLPWNRQVDEIVQQLPQQVYLSFDIDGLDPTLCPHTGTPVPGGLSFPEAVALVAGVVRSGRTIVGFDLTEVAPDPEGGEWDGNVGARLLYKMIGWMLKSERP</sequence>
<dbReference type="PANTHER" id="PTHR11358">
    <property type="entry name" value="ARGINASE/AGMATINASE"/>
    <property type="match status" value="1"/>
</dbReference>
<dbReference type="AlphaFoldDB" id="A0A1L9B421"/>
<gene>
    <name evidence="6" type="ORF">BON30_31410</name>
</gene>
<keyword evidence="3" id="KW-0464">Manganese</keyword>
<reference evidence="7" key="1">
    <citation type="submission" date="2016-11" db="EMBL/GenBank/DDBJ databases">
        <authorList>
            <person name="Shukria A."/>
            <person name="Stevens D.C."/>
        </authorList>
    </citation>
    <scope>NUCLEOTIDE SEQUENCE [LARGE SCALE GENOMIC DNA]</scope>
    <source>
        <strain evidence="7">Cbfe23</strain>
    </source>
</reference>
<comment type="similarity">
    <text evidence="4">Belongs to the arginase family.</text>
</comment>
<organism evidence="6 7">
    <name type="scientific">Cystobacter ferrugineus</name>
    <dbReference type="NCBI Taxonomy" id="83449"/>
    <lineage>
        <taxon>Bacteria</taxon>
        <taxon>Pseudomonadati</taxon>
        <taxon>Myxococcota</taxon>
        <taxon>Myxococcia</taxon>
        <taxon>Myxococcales</taxon>
        <taxon>Cystobacterineae</taxon>
        <taxon>Archangiaceae</taxon>
        <taxon>Cystobacter</taxon>
    </lineage>
</organism>
<dbReference type="OrthoDB" id="9789727at2"/>
<dbReference type="RefSeq" id="WP_071902142.1">
    <property type="nucleotide sequence ID" value="NZ_MPIN01000009.1"/>
</dbReference>
<evidence type="ECO:0000256" key="4">
    <source>
        <dbReference type="PROSITE-ProRule" id="PRU00742"/>
    </source>
</evidence>
<dbReference type="PROSITE" id="PS51409">
    <property type="entry name" value="ARGINASE_2"/>
    <property type="match status" value="1"/>
</dbReference>
<feature type="region of interest" description="Disordered" evidence="5">
    <location>
        <begin position="1"/>
        <end position="20"/>
    </location>
</feature>
<dbReference type="PIRSF" id="PIRSF036979">
    <property type="entry name" value="Arginase"/>
    <property type="match status" value="1"/>
</dbReference>
<feature type="binding site" evidence="3">
    <location>
        <position position="173"/>
    </location>
    <ligand>
        <name>Mn(2+)</name>
        <dbReference type="ChEBI" id="CHEBI:29035"/>
        <label>1</label>
    </ligand>
</feature>
<dbReference type="Gene3D" id="3.40.800.10">
    <property type="entry name" value="Ureohydrolase domain"/>
    <property type="match status" value="1"/>
</dbReference>
<dbReference type="EMBL" id="MPIN01000009">
    <property type="protein sequence ID" value="OJH36994.1"/>
    <property type="molecule type" value="Genomic_DNA"/>
</dbReference>
<dbReference type="SUPFAM" id="SSF52768">
    <property type="entry name" value="Arginase/deacetylase"/>
    <property type="match status" value="1"/>
</dbReference>
<evidence type="ECO:0000313" key="7">
    <source>
        <dbReference type="Proteomes" id="UP000182229"/>
    </source>
</evidence>